<evidence type="ECO:0000313" key="1">
    <source>
        <dbReference type="EMBL" id="GAC78290.1"/>
    </source>
</evidence>
<organism evidence="1 2">
    <name type="scientific">Gordonia malaquae NBRC 108250</name>
    <dbReference type="NCBI Taxonomy" id="1223542"/>
    <lineage>
        <taxon>Bacteria</taxon>
        <taxon>Bacillati</taxon>
        <taxon>Actinomycetota</taxon>
        <taxon>Actinomycetes</taxon>
        <taxon>Mycobacteriales</taxon>
        <taxon>Gordoniaceae</taxon>
        <taxon>Gordonia</taxon>
    </lineage>
</organism>
<dbReference type="Gene3D" id="3.40.960.10">
    <property type="entry name" value="VSR Endonuclease"/>
    <property type="match status" value="1"/>
</dbReference>
<gene>
    <name evidence="1" type="ORF">GM1_003_00270</name>
</gene>
<comment type="caution">
    <text evidence="1">The sequence shown here is derived from an EMBL/GenBank/DDBJ whole genome shotgun (WGS) entry which is preliminary data.</text>
</comment>
<evidence type="ECO:0008006" key="3">
    <source>
        <dbReference type="Google" id="ProtNLM"/>
    </source>
</evidence>
<dbReference type="STRING" id="410332.SAMN04488550_2273"/>
<dbReference type="AlphaFoldDB" id="M3UGB3"/>
<dbReference type="EMBL" id="BAOP01000003">
    <property type="protein sequence ID" value="GAC78290.1"/>
    <property type="molecule type" value="Genomic_DNA"/>
</dbReference>
<accession>M3UGB3</accession>
<name>M3UGB3_GORML</name>
<keyword evidence="2" id="KW-1185">Reference proteome</keyword>
<reference evidence="1 2" key="1">
    <citation type="submission" date="2013-02" db="EMBL/GenBank/DDBJ databases">
        <title>Whole genome shotgun sequence of Gordonia malaquae NBRC 108250.</title>
        <authorList>
            <person name="Yoshida I."/>
            <person name="Hosoyama A."/>
            <person name="Tsuchikane K."/>
            <person name="Ando Y."/>
            <person name="Baba S."/>
            <person name="Ohji S."/>
            <person name="Hamada M."/>
            <person name="Tamura T."/>
            <person name="Yamazoe A."/>
            <person name="Yamazaki S."/>
            <person name="Fujita N."/>
        </authorList>
    </citation>
    <scope>NUCLEOTIDE SEQUENCE [LARGE SCALE GENOMIC DNA]</scope>
    <source>
        <strain evidence="1 2">NBRC 108250</strain>
    </source>
</reference>
<evidence type="ECO:0000313" key="2">
    <source>
        <dbReference type="Proteomes" id="UP000035009"/>
    </source>
</evidence>
<dbReference type="eggNOG" id="COG2852">
    <property type="taxonomic scope" value="Bacteria"/>
</dbReference>
<dbReference type="Proteomes" id="UP000035009">
    <property type="component" value="Unassembled WGS sequence"/>
</dbReference>
<protein>
    <recommendedName>
        <fullName evidence="3">DUF559 domain-containing protein</fullName>
    </recommendedName>
</protein>
<sequence>MFSRAQMGRLGFTDATLRTAIRQGRVRRLRQGWFAFDDADPTVVSAVKAGGVLGCVSALTLNSLWVPPGYSNVHVRRSKALRGAGKRAGCTTPVGRAPATLTAVDPVEYALACAASCMTAEDWIAVCDSYLNSTGTSVDDLRFRLEPFTGYRLAGLLEKVDERSQSGTESIMRVRLRATGFDVVVQPGIAEYEWADMRIGRLLLECDGRQYHETKKQYAKDRRRDRRSLKDGWMSMRFIYDDVIFGWADTLADIRGVTDDDRHRVRSVRSRRAVDRSLRRNQL</sequence>
<proteinExistence type="predicted"/>